<dbReference type="Gene3D" id="2.40.50.1020">
    <property type="entry name" value="LytTr DNA-binding domain"/>
    <property type="match status" value="1"/>
</dbReference>
<dbReference type="GO" id="GO:0000156">
    <property type="term" value="F:phosphorelay response regulator activity"/>
    <property type="evidence" value="ECO:0007669"/>
    <property type="project" value="InterPro"/>
</dbReference>
<dbReference type="InterPro" id="IPR011006">
    <property type="entry name" value="CheY-like_superfamily"/>
</dbReference>
<dbReference type="Pfam" id="PF04397">
    <property type="entry name" value="LytTR"/>
    <property type="match status" value="1"/>
</dbReference>
<keyword evidence="4" id="KW-0238">DNA-binding</keyword>
<sequence length="237" mass="27338">MHILFCDDEKEDIEKYKIIAVEIAKNINIPLEIHTCTSAAEVLLNIEDYGAFVDVLFLDIGMVSGKNGMEVSKELRKQYHFAGEIVFITKSEKYVFDAFDVNASGYIVKNKTSDIRIKEVIGMAICNAQEKKKEYLLLKGIGEYRNIALSDIFAFEAKNNRIIVYYGDKQKFEFYSSLDKMQNTLLIYRIIRVHRSFLVSADKIVRYSYQEGLCLANNMQIPVGRKYRSNVKTLLHL</sequence>
<feature type="modified residue" description="4-aspartylphosphate" evidence="1">
    <location>
        <position position="59"/>
    </location>
</feature>
<keyword evidence="1" id="KW-0597">Phosphoprotein</keyword>
<dbReference type="Pfam" id="PF00072">
    <property type="entry name" value="Response_reg"/>
    <property type="match status" value="1"/>
</dbReference>
<dbReference type="InterPro" id="IPR046947">
    <property type="entry name" value="LytR-like"/>
</dbReference>
<evidence type="ECO:0000259" key="2">
    <source>
        <dbReference type="PROSITE" id="PS50110"/>
    </source>
</evidence>
<dbReference type="SMART" id="SM00448">
    <property type="entry name" value="REC"/>
    <property type="match status" value="1"/>
</dbReference>
<dbReference type="AlphaFoldDB" id="A0A412PCF7"/>
<dbReference type="Proteomes" id="UP000284731">
    <property type="component" value="Unassembled WGS sequence"/>
</dbReference>
<evidence type="ECO:0000259" key="3">
    <source>
        <dbReference type="PROSITE" id="PS50930"/>
    </source>
</evidence>
<dbReference type="PROSITE" id="PS50110">
    <property type="entry name" value="RESPONSE_REGULATORY"/>
    <property type="match status" value="1"/>
</dbReference>
<reference evidence="4 5" key="1">
    <citation type="submission" date="2018-08" db="EMBL/GenBank/DDBJ databases">
        <title>A genome reference for cultivated species of the human gut microbiota.</title>
        <authorList>
            <person name="Zou Y."/>
            <person name="Xue W."/>
            <person name="Luo G."/>
        </authorList>
    </citation>
    <scope>NUCLEOTIDE SEQUENCE [LARGE SCALE GENOMIC DNA]</scope>
    <source>
        <strain evidence="4 5">AF18-46</strain>
    </source>
</reference>
<evidence type="ECO:0000313" key="5">
    <source>
        <dbReference type="Proteomes" id="UP000284731"/>
    </source>
</evidence>
<protein>
    <submittedName>
        <fullName evidence="4">DNA-binding response regulator</fullName>
    </submittedName>
</protein>
<dbReference type="InterPro" id="IPR007492">
    <property type="entry name" value="LytTR_DNA-bd_dom"/>
</dbReference>
<comment type="caution">
    <text evidence="4">The sequence shown here is derived from an EMBL/GenBank/DDBJ whole genome shotgun (WGS) entry which is preliminary data.</text>
</comment>
<gene>
    <name evidence="4" type="ORF">DWX20_06980</name>
</gene>
<accession>A0A412PCF7</accession>
<evidence type="ECO:0000313" key="4">
    <source>
        <dbReference type="EMBL" id="RGT54907.1"/>
    </source>
</evidence>
<dbReference type="GO" id="GO:0003677">
    <property type="term" value="F:DNA binding"/>
    <property type="evidence" value="ECO:0007669"/>
    <property type="project" value="UniProtKB-KW"/>
</dbReference>
<dbReference type="EMBL" id="QRWX01000003">
    <property type="protein sequence ID" value="RGT54907.1"/>
    <property type="molecule type" value="Genomic_DNA"/>
</dbReference>
<feature type="domain" description="Response regulatory" evidence="2">
    <location>
        <begin position="2"/>
        <end position="124"/>
    </location>
</feature>
<dbReference type="PROSITE" id="PS50930">
    <property type="entry name" value="HTH_LYTTR"/>
    <property type="match status" value="1"/>
</dbReference>
<dbReference type="PANTHER" id="PTHR37299">
    <property type="entry name" value="TRANSCRIPTIONAL REGULATOR-RELATED"/>
    <property type="match status" value="1"/>
</dbReference>
<dbReference type="SUPFAM" id="SSF52172">
    <property type="entry name" value="CheY-like"/>
    <property type="match status" value="1"/>
</dbReference>
<dbReference type="RefSeq" id="WP_118764969.1">
    <property type="nucleotide sequence ID" value="NZ_CABJCF010000003.1"/>
</dbReference>
<dbReference type="PANTHER" id="PTHR37299:SF1">
    <property type="entry name" value="STAGE 0 SPORULATION PROTEIN A HOMOLOG"/>
    <property type="match status" value="1"/>
</dbReference>
<organism evidence="4 5">
    <name type="scientific">Solobacterium moorei</name>
    <dbReference type="NCBI Taxonomy" id="102148"/>
    <lineage>
        <taxon>Bacteria</taxon>
        <taxon>Bacillati</taxon>
        <taxon>Bacillota</taxon>
        <taxon>Erysipelotrichia</taxon>
        <taxon>Erysipelotrichales</taxon>
        <taxon>Erysipelotrichaceae</taxon>
        <taxon>Solobacterium</taxon>
    </lineage>
</organism>
<feature type="domain" description="HTH LytTR-type" evidence="3">
    <location>
        <begin position="147"/>
        <end position="237"/>
    </location>
</feature>
<name>A0A412PCF7_9FIRM</name>
<proteinExistence type="predicted"/>
<dbReference type="SMART" id="SM00850">
    <property type="entry name" value="LytTR"/>
    <property type="match status" value="1"/>
</dbReference>
<dbReference type="Gene3D" id="3.40.50.2300">
    <property type="match status" value="1"/>
</dbReference>
<evidence type="ECO:0000256" key="1">
    <source>
        <dbReference type="PROSITE-ProRule" id="PRU00169"/>
    </source>
</evidence>
<dbReference type="InterPro" id="IPR001789">
    <property type="entry name" value="Sig_transdc_resp-reg_receiver"/>
</dbReference>